<dbReference type="GO" id="GO:0016020">
    <property type="term" value="C:membrane"/>
    <property type="evidence" value="ECO:0007669"/>
    <property type="project" value="UniProtKB-SubCell"/>
</dbReference>
<evidence type="ECO:0000259" key="8">
    <source>
        <dbReference type="Pfam" id="PF05504"/>
    </source>
</evidence>
<evidence type="ECO:0000256" key="1">
    <source>
        <dbReference type="ARBA" id="ARBA00004635"/>
    </source>
</evidence>
<evidence type="ECO:0000313" key="10">
    <source>
        <dbReference type="EMBL" id="SDC66929.1"/>
    </source>
</evidence>
<dbReference type="InterPro" id="IPR008844">
    <property type="entry name" value="Spore_GerAC-like"/>
</dbReference>
<keyword evidence="5" id="KW-0472">Membrane</keyword>
<dbReference type="RefSeq" id="WP_176757940.1">
    <property type="nucleotide sequence ID" value="NZ_FMZA01000013.1"/>
</dbReference>
<dbReference type="Gene3D" id="3.30.300.210">
    <property type="entry name" value="Nutrient germinant receptor protein C, domain 3"/>
    <property type="match status" value="1"/>
</dbReference>
<keyword evidence="6" id="KW-0564">Palmitate</keyword>
<dbReference type="InterPro" id="IPR046953">
    <property type="entry name" value="Spore_GerAC-like_C"/>
</dbReference>
<dbReference type="EMBL" id="FMZA01000013">
    <property type="protein sequence ID" value="SDC66929.1"/>
    <property type="molecule type" value="Genomic_DNA"/>
</dbReference>
<dbReference type="InterPro" id="IPR057336">
    <property type="entry name" value="GerAC_N"/>
</dbReference>
<dbReference type="AlphaFoldDB" id="A0A1G6NGD1"/>
<protein>
    <submittedName>
        <fullName evidence="10">Germination protein, Ger(X)C family</fullName>
    </submittedName>
</protein>
<dbReference type="Pfam" id="PF25198">
    <property type="entry name" value="Spore_GerAC_N"/>
    <property type="match status" value="1"/>
</dbReference>
<dbReference type="Pfam" id="PF05504">
    <property type="entry name" value="Spore_GerAC"/>
    <property type="match status" value="1"/>
</dbReference>
<dbReference type="Proteomes" id="UP000199387">
    <property type="component" value="Unassembled WGS sequence"/>
</dbReference>
<evidence type="ECO:0000256" key="2">
    <source>
        <dbReference type="ARBA" id="ARBA00007886"/>
    </source>
</evidence>
<dbReference type="InterPro" id="IPR038501">
    <property type="entry name" value="Spore_GerAC_C_sf"/>
</dbReference>
<name>A0A1G6NGD1_9BACL</name>
<dbReference type="STRING" id="1236220.SAMN04488112_1133"/>
<evidence type="ECO:0000313" key="11">
    <source>
        <dbReference type="Proteomes" id="UP000199387"/>
    </source>
</evidence>
<evidence type="ECO:0000256" key="3">
    <source>
        <dbReference type="ARBA" id="ARBA00022544"/>
    </source>
</evidence>
<comment type="subcellular location">
    <subcellularLocation>
        <location evidence="1">Membrane</location>
        <topology evidence="1">Lipid-anchor</topology>
    </subcellularLocation>
</comment>
<evidence type="ECO:0000256" key="4">
    <source>
        <dbReference type="ARBA" id="ARBA00022729"/>
    </source>
</evidence>
<evidence type="ECO:0000256" key="7">
    <source>
        <dbReference type="ARBA" id="ARBA00023288"/>
    </source>
</evidence>
<feature type="domain" description="Spore germination protein N-terminal" evidence="9">
    <location>
        <begin position="25"/>
        <end position="201"/>
    </location>
</feature>
<evidence type="ECO:0000259" key="9">
    <source>
        <dbReference type="Pfam" id="PF25198"/>
    </source>
</evidence>
<proteinExistence type="inferred from homology"/>
<keyword evidence="4" id="KW-0732">Signal</keyword>
<evidence type="ECO:0000256" key="5">
    <source>
        <dbReference type="ARBA" id="ARBA00023136"/>
    </source>
</evidence>
<keyword evidence="11" id="KW-1185">Reference proteome</keyword>
<dbReference type="PANTHER" id="PTHR35789:SF1">
    <property type="entry name" value="SPORE GERMINATION PROTEIN B3"/>
    <property type="match status" value="1"/>
</dbReference>
<feature type="domain" description="Spore germination GerAC-like C-terminal" evidence="8">
    <location>
        <begin position="211"/>
        <end position="373"/>
    </location>
</feature>
<sequence length="377" mass="42361">MPRHLPLYKAIALILSLSLVSGCWDAREIEERTAAVAVALDKVGDQVEVTVEIPDPLKISGGGGEGSGEGGEEAVQLLSGKGDTVTDALDEIQFKSNQDLFLGNSQLLLIGEELARAGIRDVLDSFRRNPEIRRRQWPVVVKGRAKEALKITPKLEQVPMDYLLNMLETGVRSGLFLREGLNDLYVDLSSPGKEPVLNLIEAESEKAKWVGGAVFHRDRLVGFLDQKETGALVRIRQQFTGETLNAPCGSQSGWVVFRPKELNRKVKIQEVKGRPKIHTTLNITGDIVEKNCNMDFSQEQAMKKIKDSIKKRLEKRAQALVQKAQQDLKTDIFNYGNRIRALHPDMWERMDWDQVFPQADIQISYKVEIRRIGLQAR</sequence>
<keyword evidence="3" id="KW-0309">Germination</keyword>
<gene>
    <name evidence="10" type="ORF">SAMN04488112_1133</name>
</gene>
<dbReference type="GO" id="GO:0009847">
    <property type="term" value="P:spore germination"/>
    <property type="evidence" value="ECO:0007669"/>
    <property type="project" value="InterPro"/>
</dbReference>
<accession>A0A1G6NGD1</accession>
<reference evidence="10 11" key="1">
    <citation type="submission" date="2016-10" db="EMBL/GenBank/DDBJ databases">
        <authorList>
            <person name="de Groot N.N."/>
        </authorList>
    </citation>
    <scope>NUCLEOTIDE SEQUENCE [LARGE SCALE GENOMIC DNA]</scope>
    <source>
        <strain evidence="10 11">DSM 45514</strain>
    </source>
</reference>
<evidence type="ECO:0000256" key="6">
    <source>
        <dbReference type="ARBA" id="ARBA00023139"/>
    </source>
</evidence>
<dbReference type="PANTHER" id="PTHR35789">
    <property type="entry name" value="SPORE GERMINATION PROTEIN B3"/>
    <property type="match status" value="1"/>
</dbReference>
<organism evidence="10 11">
    <name type="scientific">Melghirimyces thermohalophilus</name>
    <dbReference type="NCBI Taxonomy" id="1236220"/>
    <lineage>
        <taxon>Bacteria</taxon>
        <taxon>Bacillati</taxon>
        <taxon>Bacillota</taxon>
        <taxon>Bacilli</taxon>
        <taxon>Bacillales</taxon>
        <taxon>Thermoactinomycetaceae</taxon>
        <taxon>Melghirimyces</taxon>
    </lineage>
</organism>
<comment type="similarity">
    <text evidence="2">Belongs to the GerABKC lipoprotein family.</text>
</comment>
<dbReference type="PROSITE" id="PS51257">
    <property type="entry name" value="PROKAR_LIPOPROTEIN"/>
    <property type="match status" value="1"/>
</dbReference>
<dbReference type="NCBIfam" id="TIGR02887">
    <property type="entry name" value="spore_ger_x_C"/>
    <property type="match status" value="1"/>
</dbReference>
<keyword evidence="7" id="KW-0449">Lipoprotein</keyword>